<dbReference type="PROSITE" id="PS00455">
    <property type="entry name" value="AMP_BINDING"/>
    <property type="match status" value="1"/>
</dbReference>
<name>A0A3A8AXI9_9RHOB</name>
<proteinExistence type="predicted"/>
<dbReference type="RefSeq" id="WP_121164875.1">
    <property type="nucleotide sequence ID" value="NZ_RAPE01000001.1"/>
</dbReference>
<evidence type="ECO:0000259" key="2">
    <source>
        <dbReference type="Pfam" id="PF00501"/>
    </source>
</evidence>
<evidence type="ECO:0000259" key="3">
    <source>
        <dbReference type="Pfam" id="PF13193"/>
    </source>
</evidence>
<dbReference type="GO" id="GO:0044550">
    <property type="term" value="P:secondary metabolite biosynthetic process"/>
    <property type="evidence" value="ECO:0007669"/>
    <property type="project" value="TreeGrafter"/>
</dbReference>
<gene>
    <name evidence="4" type="ORF">D6850_06515</name>
</gene>
<keyword evidence="1 4" id="KW-0436">Ligase</keyword>
<dbReference type="GO" id="GO:0016878">
    <property type="term" value="F:acid-thiol ligase activity"/>
    <property type="evidence" value="ECO:0007669"/>
    <property type="project" value="TreeGrafter"/>
</dbReference>
<sequence length="508" mass="53785">MLSIHDTGASPPCPAPFNLAAHVLTAAERVPEKLALSVIGPEGTEDWSYGALRAAVLGTGAGLLEHGARPGDRVLLRLGNTAQFPIAYLGAIAVGLTPVPTSTQLTEPEVDKIIAHLEPALILRNADVACPKTRTPVIGADALREMWSGPPAEWEMGDPARPAYIVYTSGTSGAPRAVVHAHRAIWARRMMVKGWTGLREDDRLLHAGAFNWTFTLGTGLMDPWSVGATALIPAPGTEPAQLPDLLRRHEATIFAAAPGVYRKLLKSGRALDLPRMRHGLSAGEKMPDSIRAAWEGATGTPVHEAYGLSECSTFLSSSPARTAPPGTLGYPQPGRRVALLGPEGPVPRGQPGVIAVHRGDPGLMLGYHDAPEATARRMQGDWFCTGDLGQMEADGAITYLGRDDDMMNAGGLRVSPLEVEAVLATCPGITACAVTDIEVRADVRVIMAFYTAPAPVDAGTLDRHMNGALAAYKRPRGYVHVDALPTGANGKLQRRALAQLYEAPNGET</sequence>
<evidence type="ECO:0000313" key="5">
    <source>
        <dbReference type="Proteomes" id="UP000281128"/>
    </source>
</evidence>
<dbReference type="PANTHER" id="PTHR43352">
    <property type="entry name" value="ACETYL-COA SYNTHETASE"/>
    <property type="match status" value="1"/>
</dbReference>
<dbReference type="Pfam" id="PF00501">
    <property type="entry name" value="AMP-binding"/>
    <property type="match status" value="1"/>
</dbReference>
<organism evidence="4 5">
    <name type="scientific">Roseovarius spongiae</name>
    <dbReference type="NCBI Taxonomy" id="2320272"/>
    <lineage>
        <taxon>Bacteria</taxon>
        <taxon>Pseudomonadati</taxon>
        <taxon>Pseudomonadota</taxon>
        <taxon>Alphaproteobacteria</taxon>
        <taxon>Rhodobacterales</taxon>
        <taxon>Roseobacteraceae</taxon>
        <taxon>Roseovarius</taxon>
    </lineage>
</organism>
<accession>A0A3A8AXI9</accession>
<dbReference type="Gene3D" id="3.40.50.12780">
    <property type="entry name" value="N-terminal domain of ligase-like"/>
    <property type="match status" value="1"/>
</dbReference>
<dbReference type="InterPro" id="IPR000873">
    <property type="entry name" value="AMP-dep_synth/lig_dom"/>
</dbReference>
<dbReference type="Pfam" id="PF13193">
    <property type="entry name" value="AMP-binding_C"/>
    <property type="match status" value="1"/>
</dbReference>
<evidence type="ECO:0000313" key="4">
    <source>
        <dbReference type="EMBL" id="RKF17153.1"/>
    </source>
</evidence>
<dbReference type="OrthoDB" id="9803968at2"/>
<dbReference type="InterPro" id="IPR045851">
    <property type="entry name" value="AMP-bd_C_sf"/>
</dbReference>
<dbReference type="PANTHER" id="PTHR43352:SF1">
    <property type="entry name" value="ANTHRANILATE--COA LIGASE"/>
    <property type="match status" value="1"/>
</dbReference>
<dbReference type="EMBL" id="RAPE01000001">
    <property type="protein sequence ID" value="RKF17153.1"/>
    <property type="molecule type" value="Genomic_DNA"/>
</dbReference>
<dbReference type="AlphaFoldDB" id="A0A3A8AXI9"/>
<dbReference type="Gene3D" id="3.30.300.30">
    <property type="match status" value="1"/>
</dbReference>
<dbReference type="Proteomes" id="UP000281128">
    <property type="component" value="Unassembled WGS sequence"/>
</dbReference>
<reference evidence="4 5" key="1">
    <citation type="submission" date="2018-09" db="EMBL/GenBank/DDBJ databases">
        <title>Roseovarius spongiae sp. nov., isolated from a marine sponge.</title>
        <authorList>
            <person name="Zhuang L."/>
            <person name="Luo L."/>
        </authorList>
    </citation>
    <scope>NUCLEOTIDE SEQUENCE [LARGE SCALE GENOMIC DNA]</scope>
    <source>
        <strain evidence="4 5">HN-E21</strain>
    </source>
</reference>
<dbReference type="InterPro" id="IPR042099">
    <property type="entry name" value="ANL_N_sf"/>
</dbReference>
<feature type="domain" description="AMP-dependent synthetase/ligase" evidence="2">
    <location>
        <begin position="26"/>
        <end position="368"/>
    </location>
</feature>
<dbReference type="InterPro" id="IPR025110">
    <property type="entry name" value="AMP-bd_C"/>
</dbReference>
<comment type="caution">
    <text evidence="4">The sequence shown here is derived from an EMBL/GenBank/DDBJ whole genome shotgun (WGS) entry which is preliminary data.</text>
</comment>
<protein>
    <submittedName>
        <fullName evidence="4">Long-chain fatty acid--CoA ligase</fullName>
    </submittedName>
</protein>
<dbReference type="SUPFAM" id="SSF56801">
    <property type="entry name" value="Acetyl-CoA synthetase-like"/>
    <property type="match status" value="1"/>
</dbReference>
<evidence type="ECO:0000256" key="1">
    <source>
        <dbReference type="ARBA" id="ARBA00022598"/>
    </source>
</evidence>
<dbReference type="InterPro" id="IPR020845">
    <property type="entry name" value="AMP-binding_CS"/>
</dbReference>
<keyword evidence="5" id="KW-1185">Reference proteome</keyword>
<feature type="domain" description="AMP-binding enzyme C-terminal" evidence="3">
    <location>
        <begin position="418"/>
        <end position="491"/>
    </location>
</feature>